<sequence length="169" mass="18126">MGLMGVINAVGGPRAIGGVVRGVTDAIQPNATRRLELGHEGIGRALDAHMAEFVQAEATAFDRFVNGLNRLPRPALALGTMVLFAYAMAEPEGFALRMDGLGHIPEPLWWLLGAIVSFYFGAREAHYLRMRRPASHRSAEPATDAPPASPGQPLPGHDNPALAEWLSAR</sequence>
<evidence type="ECO:0000313" key="2">
    <source>
        <dbReference type="EMBL" id="MFD1912300.1"/>
    </source>
</evidence>
<proteinExistence type="predicted"/>
<accession>A0ABW4S3Y5</accession>
<name>A0ABW4S3Y5_9RHOB</name>
<dbReference type="InterPro" id="IPR021497">
    <property type="entry name" value="GTA_holin_3TM"/>
</dbReference>
<evidence type="ECO:0000313" key="3">
    <source>
        <dbReference type="Proteomes" id="UP001597353"/>
    </source>
</evidence>
<dbReference type="EMBL" id="JBHUGH010000006">
    <property type="protein sequence ID" value="MFD1912300.1"/>
    <property type="molecule type" value="Genomic_DNA"/>
</dbReference>
<dbReference type="Proteomes" id="UP001597353">
    <property type="component" value="Unassembled WGS sequence"/>
</dbReference>
<gene>
    <name evidence="2" type="ORF">ACFSGJ_08740</name>
</gene>
<comment type="caution">
    <text evidence="2">The sequence shown here is derived from an EMBL/GenBank/DDBJ whole genome shotgun (WGS) entry which is preliminary data.</text>
</comment>
<evidence type="ECO:0000256" key="1">
    <source>
        <dbReference type="SAM" id="MobiDB-lite"/>
    </source>
</evidence>
<keyword evidence="3" id="KW-1185">Reference proteome</keyword>
<organism evidence="2 3">
    <name type="scientific">Halodurantibacterium flavum</name>
    <dbReference type="NCBI Taxonomy" id="1382802"/>
    <lineage>
        <taxon>Bacteria</taxon>
        <taxon>Pseudomonadati</taxon>
        <taxon>Pseudomonadota</taxon>
        <taxon>Alphaproteobacteria</taxon>
        <taxon>Rhodobacterales</taxon>
        <taxon>Paracoccaceae</taxon>
        <taxon>Halodurantibacterium</taxon>
    </lineage>
</organism>
<protein>
    <submittedName>
        <fullName evidence="2">Holin family protein</fullName>
    </submittedName>
</protein>
<reference evidence="3" key="1">
    <citation type="journal article" date="2019" name="Int. J. Syst. Evol. Microbiol.">
        <title>The Global Catalogue of Microorganisms (GCM) 10K type strain sequencing project: providing services to taxonomists for standard genome sequencing and annotation.</title>
        <authorList>
            <consortium name="The Broad Institute Genomics Platform"/>
            <consortium name="The Broad Institute Genome Sequencing Center for Infectious Disease"/>
            <person name="Wu L."/>
            <person name="Ma J."/>
        </authorList>
    </citation>
    <scope>NUCLEOTIDE SEQUENCE [LARGE SCALE GENOMIC DNA]</scope>
    <source>
        <strain evidence="3">CGMCC 4.7242</strain>
    </source>
</reference>
<feature type="region of interest" description="Disordered" evidence="1">
    <location>
        <begin position="137"/>
        <end position="160"/>
    </location>
</feature>
<dbReference type="Pfam" id="PF11351">
    <property type="entry name" value="GTA_holin_3TM"/>
    <property type="match status" value="1"/>
</dbReference>
<dbReference type="RefSeq" id="WP_390260831.1">
    <property type="nucleotide sequence ID" value="NZ_JBHUGH010000006.1"/>
</dbReference>